<feature type="domain" description="NAD(P)-binding" evidence="1">
    <location>
        <begin position="8"/>
        <end position="194"/>
    </location>
</feature>
<dbReference type="EMBL" id="JAESND010000002">
    <property type="protein sequence ID" value="MBM3115505.1"/>
    <property type="molecule type" value="Genomic_DNA"/>
</dbReference>
<dbReference type="InterPro" id="IPR036291">
    <property type="entry name" value="NAD(P)-bd_dom_sf"/>
</dbReference>
<dbReference type="SUPFAM" id="SSF51735">
    <property type="entry name" value="NAD(P)-binding Rossmann-fold domains"/>
    <property type="match status" value="1"/>
</dbReference>
<reference evidence="2 3" key="1">
    <citation type="submission" date="2021-01" db="EMBL/GenBank/DDBJ databases">
        <title>Draft Genome Sequence and Polyhydroxyalkanoate Biosynthetic Potential of Jeongeupia naejangsanensis Type Strain DSM 24253.</title>
        <authorList>
            <person name="Turrini P."/>
            <person name="Artuso I."/>
            <person name="Lugli G.A."/>
            <person name="Frangipani E."/>
            <person name="Ventura M."/>
            <person name="Visca P."/>
        </authorList>
    </citation>
    <scope>NUCLEOTIDE SEQUENCE [LARGE SCALE GENOMIC DNA]</scope>
    <source>
        <strain evidence="2 3">DSM 24253</strain>
    </source>
</reference>
<protein>
    <submittedName>
        <fullName evidence="2">SDR family oxidoreductase</fullName>
    </submittedName>
</protein>
<dbReference type="InterPro" id="IPR016040">
    <property type="entry name" value="NAD(P)-bd_dom"/>
</dbReference>
<name>A0ABS2BJ85_9NEIS</name>
<evidence type="ECO:0000313" key="2">
    <source>
        <dbReference type="EMBL" id="MBM3115505.1"/>
    </source>
</evidence>
<dbReference type="PANTHER" id="PTHR15020:SF50">
    <property type="entry name" value="UPF0659 PROTEIN YMR090W"/>
    <property type="match status" value="1"/>
</dbReference>
<dbReference type="Gene3D" id="3.40.50.720">
    <property type="entry name" value="NAD(P)-binding Rossmann-like Domain"/>
    <property type="match status" value="1"/>
</dbReference>
<dbReference type="CDD" id="cd05243">
    <property type="entry name" value="SDR_a5"/>
    <property type="match status" value="1"/>
</dbReference>
<dbReference type="Proteomes" id="UP000809431">
    <property type="component" value="Unassembled WGS sequence"/>
</dbReference>
<proteinExistence type="predicted"/>
<accession>A0ABS2BJ85</accession>
<comment type="caution">
    <text evidence="2">The sequence shown here is derived from an EMBL/GenBank/DDBJ whole genome shotgun (WGS) entry which is preliminary data.</text>
</comment>
<dbReference type="RefSeq" id="WP_203537169.1">
    <property type="nucleotide sequence ID" value="NZ_JAESND010000002.1"/>
</dbReference>
<organism evidence="2 3">
    <name type="scientific">Jeongeupia naejangsanensis</name>
    <dbReference type="NCBI Taxonomy" id="613195"/>
    <lineage>
        <taxon>Bacteria</taxon>
        <taxon>Pseudomonadati</taxon>
        <taxon>Pseudomonadota</taxon>
        <taxon>Betaproteobacteria</taxon>
        <taxon>Neisseriales</taxon>
        <taxon>Chitinibacteraceae</taxon>
        <taxon>Jeongeupia</taxon>
    </lineage>
</organism>
<dbReference type="Pfam" id="PF13460">
    <property type="entry name" value="NAD_binding_10"/>
    <property type="match status" value="1"/>
</dbReference>
<evidence type="ECO:0000313" key="3">
    <source>
        <dbReference type="Proteomes" id="UP000809431"/>
    </source>
</evidence>
<dbReference type="PANTHER" id="PTHR15020">
    <property type="entry name" value="FLAVIN REDUCTASE-RELATED"/>
    <property type="match status" value="1"/>
</dbReference>
<keyword evidence="3" id="KW-1185">Reference proteome</keyword>
<evidence type="ECO:0000259" key="1">
    <source>
        <dbReference type="Pfam" id="PF13460"/>
    </source>
</evidence>
<sequence length="210" mass="21593">MRGLIVFGASRGVGLEVAGQARAQGRAVRALLRESSDASALEAIGVDVVRGDALDADAVGAALAGLPADTDVVTTLGSFGPGVSVDYLGNRNVIDATERAGLKRLVLVTSLGGSETWPHLSERSRKGFGGAVREKTLAEAWLRTSGLEHTIIRPGGLRDGPALGSPQRIENAEAHGFVRRADVAAVVLDCLVDPATIGRAISVVDPACPA</sequence>
<gene>
    <name evidence="2" type="ORF">JMJ54_06680</name>
</gene>